<dbReference type="HOGENOM" id="CLU_178481_1_0_5"/>
<dbReference type="STRING" id="1208324.P73_2647"/>
<dbReference type="RefSeq" id="WP_043869950.1">
    <property type="nucleotide sequence ID" value="NZ_CP004393.1"/>
</dbReference>
<dbReference type="EMBL" id="CP004393">
    <property type="protein sequence ID" value="AJE47362.1"/>
    <property type="molecule type" value="Genomic_DNA"/>
</dbReference>
<organism evidence="2 3">
    <name type="scientific">Celeribacter indicus</name>
    <dbReference type="NCBI Taxonomy" id="1208324"/>
    <lineage>
        <taxon>Bacteria</taxon>
        <taxon>Pseudomonadati</taxon>
        <taxon>Pseudomonadota</taxon>
        <taxon>Alphaproteobacteria</taxon>
        <taxon>Rhodobacterales</taxon>
        <taxon>Roseobacteraceae</taxon>
        <taxon>Celeribacter</taxon>
    </lineage>
</organism>
<evidence type="ECO:0000259" key="1">
    <source>
        <dbReference type="Pfam" id="PF06568"/>
    </source>
</evidence>
<dbReference type="Proteomes" id="UP000031521">
    <property type="component" value="Chromosome"/>
</dbReference>
<feature type="domain" description="YjiS-like" evidence="1">
    <location>
        <begin position="29"/>
        <end position="61"/>
    </location>
</feature>
<sequence length="71" mass="7901">MATLTRTFPITAAIQSRFAALRADVSLRRARRAEMARICRELSALSDRDLTDIGISRDAIRDIAAEAARRV</sequence>
<proteinExistence type="predicted"/>
<name>A0A0B5E4R9_9RHOB</name>
<evidence type="ECO:0000313" key="2">
    <source>
        <dbReference type="EMBL" id="AJE47362.1"/>
    </source>
</evidence>
<dbReference type="KEGG" id="cid:P73_2647"/>
<dbReference type="AlphaFoldDB" id="A0A0B5E4R9"/>
<reference evidence="2 3" key="1">
    <citation type="journal article" date="2014" name="Int. J. Syst. Evol. Microbiol.">
        <title>Celeribacter indicus sp. nov., a polycyclic aromatic hydrocarbon-degrading bacterium from deep-sea sediment and reclassification of Huaishuia halophila as Celeribacter halophilus comb. nov.</title>
        <authorList>
            <person name="Lai Q."/>
            <person name="Cao J."/>
            <person name="Yuan J."/>
            <person name="Li F."/>
            <person name="Shao Z."/>
        </authorList>
    </citation>
    <scope>NUCLEOTIDE SEQUENCE [LARGE SCALE GENOMIC DNA]</scope>
    <source>
        <strain evidence="2">P73</strain>
    </source>
</reference>
<dbReference type="Pfam" id="PF06568">
    <property type="entry name" value="YjiS-like"/>
    <property type="match status" value="1"/>
</dbReference>
<accession>A0A0B5E4R9</accession>
<evidence type="ECO:0000313" key="3">
    <source>
        <dbReference type="Proteomes" id="UP000031521"/>
    </source>
</evidence>
<protein>
    <recommendedName>
        <fullName evidence="1">YjiS-like domain-containing protein</fullName>
    </recommendedName>
</protein>
<dbReference type="InterPro" id="IPR009506">
    <property type="entry name" value="YjiS-like"/>
</dbReference>
<gene>
    <name evidence="2" type="ORF">P73_2647</name>
</gene>
<keyword evidence="3" id="KW-1185">Reference proteome</keyword>